<evidence type="ECO:0000313" key="1">
    <source>
        <dbReference type="EMBL" id="KAK1851918.1"/>
    </source>
</evidence>
<sequence length="232" mass="25095">MESFRHEQCSRCPTQYCNSNAHAPPPSAQPPSGSKWVTVDTLFRRVSVVGPDSRKADFWDPGFTEPILQYWKHSDGVANDHVGHFQCQRHVPSRPVSRESPASPHFTCSPQLLAALHNSALCTDESVTHARIAPPVALPPLAYAKSANSSFSPAYLGDAMVQRHAVLQAAGTQMHNPKMEDVGMSGRKPSIVSSCGRQIVNVSKTFSGLLQAKSGLCSGHPPHQFTPDLGPP</sequence>
<comment type="caution">
    <text evidence="1">The sequence shown here is derived from an EMBL/GenBank/DDBJ whole genome shotgun (WGS) entry which is preliminary data.</text>
</comment>
<keyword evidence="2" id="KW-1185">Reference proteome</keyword>
<dbReference type="AlphaFoldDB" id="A0AAD9ANY7"/>
<dbReference type="EMBL" id="JAQOWY010000086">
    <property type="protein sequence ID" value="KAK1851918.1"/>
    <property type="molecule type" value="Genomic_DNA"/>
</dbReference>
<organism evidence="1 2">
    <name type="scientific">Colletotrichum chrysophilum</name>
    <dbReference type="NCBI Taxonomy" id="1836956"/>
    <lineage>
        <taxon>Eukaryota</taxon>
        <taxon>Fungi</taxon>
        <taxon>Dikarya</taxon>
        <taxon>Ascomycota</taxon>
        <taxon>Pezizomycotina</taxon>
        <taxon>Sordariomycetes</taxon>
        <taxon>Hypocreomycetidae</taxon>
        <taxon>Glomerellales</taxon>
        <taxon>Glomerellaceae</taxon>
        <taxon>Colletotrichum</taxon>
        <taxon>Colletotrichum gloeosporioides species complex</taxon>
    </lineage>
</organism>
<gene>
    <name evidence="1" type="ORF">CCHR01_05432</name>
</gene>
<evidence type="ECO:0000313" key="2">
    <source>
        <dbReference type="Proteomes" id="UP001243330"/>
    </source>
</evidence>
<reference evidence="1" key="1">
    <citation type="submission" date="2023-01" db="EMBL/GenBank/DDBJ databases">
        <title>Colletotrichum chrysophilum M932 genome sequence.</title>
        <authorList>
            <person name="Baroncelli R."/>
        </authorList>
    </citation>
    <scope>NUCLEOTIDE SEQUENCE</scope>
    <source>
        <strain evidence="1">M932</strain>
    </source>
</reference>
<dbReference type="Proteomes" id="UP001243330">
    <property type="component" value="Unassembled WGS sequence"/>
</dbReference>
<proteinExistence type="predicted"/>
<protein>
    <submittedName>
        <fullName evidence="1">Uncharacterized protein</fullName>
    </submittedName>
</protein>
<name>A0AAD9ANY7_9PEZI</name>
<accession>A0AAD9ANY7</accession>